<dbReference type="WBParaSite" id="MBELARI_LOCUS16999">
    <property type="protein sequence ID" value="MBELARI_LOCUS16999"/>
    <property type="gene ID" value="MBELARI_LOCUS16999"/>
</dbReference>
<evidence type="ECO:0000313" key="2">
    <source>
        <dbReference type="WBParaSite" id="MBELARI_LOCUS16999"/>
    </source>
</evidence>
<accession>A0AAF3ES98</accession>
<dbReference type="Proteomes" id="UP000887575">
    <property type="component" value="Unassembled WGS sequence"/>
</dbReference>
<organism evidence="1 2">
    <name type="scientific">Mesorhabditis belari</name>
    <dbReference type="NCBI Taxonomy" id="2138241"/>
    <lineage>
        <taxon>Eukaryota</taxon>
        <taxon>Metazoa</taxon>
        <taxon>Ecdysozoa</taxon>
        <taxon>Nematoda</taxon>
        <taxon>Chromadorea</taxon>
        <taxon>Rhabditida</taxon>
        <taxon>Rhabditina</taxon>
        <taxon>Rhabditomorpha</taxon>
        <taxon>Rhabditoidea</taxon>
        <taxon>Rhabditidae</taxon>
        <taxon>Mesorhabditinae</taxon>
        <taxon>Mesorhabditis</taxon>
    </lineage>
</organism>
<proteinExistence type="predicted"/>
<keyword evidence="1" id="KW-1185">Reference proteome</keyword>
<dbReference type="Gene3D" id="3.30.420.10">
    <property type="entry name" value="Ribonuclease H-like superfamily/Ribonuclease H"/>
    <property type="match status" value="1"/>
</dbReference>
<evidence type="ECO:0000313" key="1">
    <source>
        <dbReference type="Proteomes" id="UP000887575"/>
    </source>
</evidence>
<dbReference type="GO" id="GO:0003676">
    <property type="term" value="F:nucleic acid binding"/>
    <property type="evidence" value="ECO:0007669"/>
    <property type="project" value="InterPro"/>
</dbReference>
<reference evidence="2" key="1">
    <citation type="submission" date="2024-02" db="UniProtKB">
        <authorList>
            <consortium name="WormBaseParasite"/>
        </authorList>
    </citation>
    <scope>IDENTIFICATION</scope>
</reference>
<sequence length="779" mass="88398">MFGRKLTLGFTVELSNDERNLPENTEEIEPEPEKFEDWTESIKAALTDNPTYWPDSKEYDEIVKECTDTGSYHVNKENVSHRAEAAEVHISELNQALQHQVESIEKDSTIAELNRIDEKICQHRAGAVRFQQKQAEKMLESSKNRYGSVDVGKTVRVPIDTMCPKRRHHFPQQSAPNLSPDLKGTSTPLLRPLENHVLCFDRYPFSINGKPPMNPSCEFVPLAPIDQGQALYSCTYRIKNESTLIVQSIDNSEDAQYRIYGISFRIAKWVNESAKVLVVPLESYFHQESEMVMIKQQQIVTFLKNPYVASDSDTKGGSLLFQAIGNEMTDDSFLRPDLSCPEVFDISAYHGSDPGLMVNRSFNIGDIGIGGFTDLPNGTIEFDAECLEEECLAEATIPISGLYPRIDEWTLTPSNDKHYILCNGRVLVDELIYLSIPIDNVYYAFAAYSFHRFSTKDLYENSLLLPVNFNPLQPVTSILFRFEATDSPKWLTLVNTVDQSFLSLKQFRWDRANKSCEYQVILGPPDGYQKHSERNFTVFRDTVPFVEQWLFSDVYSMHMPAGCAPSLAIEVFAQNDVGERNSIVPLQQPNITQEICEGSATFMSSGYGNPHRLPLIFDSTFAFQITCDSFPIDVNVSVISYVKHSTLSFLNSSHEWTRELDNQFLEFSEHNLHGISGYCPKSRTNSEYDGCFLKDFISFSEWPPSSPDLNPLDYSVWSVLEARACAKPHKNIESLKKALIKAWDTLGDVYLLDDATVNAFHKRLQAYLNADGSKVEFNS</sequence>
<name>A0AAF3ES98_9BILA</name>
<protein>
    <submittedName>
        <fullName evidence="2">Uncharacterized protein</fullName>
    </submittedName>
</protein>
<dbReference type="AlphaFoldDB" id="A0AAF3ES98"/>
<dbReference type="InterPro" id="IPR036397">
    <property type="entry name" value="RNaseH_sf"/>
</dbReference>